<evidence type="ECO:0000313" key="2">
    <source>
        <dbReference type="Proteomes" id="UP000800035"/>
    </source>
</evidence>
<gene>
    <name evidence="1" type="ORF">CC80DRAFT_196524</name>
</gene>
<dbReference type="AlphaFoldDB" id="A0A6A5UAD7"/>
<accession>A0A6A5UAD7</accession>
<keyword evidence="2" id="KW-1185">Reference proteome</keyword>
<dbReference type="EMBL" id="ML976980">
    <property type="protein sequence ID" value="KAF1961698.1"/>
    <property type="molecule type" value="Genomic_DNA"/>
</dbReference>
<dbReference type="Proteomes" id="UP000800035">
    <property type="component" value="Unassembled WGS sequence"/>
</dbReference>
<reference evidence="1" key="1">
    <citation type="journal article" date="2020" name="Stud. Mycol.">
        <title>101 Dothideomycetes genomes: a test case for predicting lifestyles and emergence of pathogens.</title>
        <authorList>
            <person name="Haridas S."/>
            <person name="Albert R."/>
            <person name="Binder M."/>
            <person name="Bloem J."/>
            <person name="Labutti K."/>
            <person name="Salamov A."/>
            <person name="Andreopoulos B."/>
            <person name="Baker S."/>
            <person name="Barry K."/>
            <person name="Bills G."/>
            <person name="Bluhm B."/>
            <person name="Cannon C."/>
            <person name="Castanera R."/>
            <person name="Culley D."/>
            <person name="Daum C."/>
            <person name="Ezra D."/>
            <person name="Gonzalez J."/>
            <person name="Henrissat B."/>
            <person name="Kuo A."/>
            <person name="Liang C."/>
            <person name="Lipzen A."/>
            <person name="Lutzoni F."/>
            <person name="Magnuson J."/>
            <person name="Mondo S."/>
            <person name="Nolan M."/>
            <person name="Ohm R."/>
            <person name="Pangilinan J."/>
            <person name="Park H.-J."/>
            <person name="Ramirez L."/>
            <person name="Alfaro M."/>
            <person name="Sun H."/>
            <person name="Tritt A."/>
            <person name="Yoshinaga Y."/>
            <person name="Zwiers L.-H."/>
            <person name="Turgeon B."/>
            <person name="Goodwin S."/>
            <person name="Spatafora J."/>
            <person name="Crous P."/>
            <person name="Grigoriev I."/>
        </authorList>
    </citation>
    <scope>NUCLEOTIDE SEQUENCE</scope>
    <source>
        <strain evidence="1">CBS 675.92</strain>
    </source>
</reference>
<evidence type="ECO:0000313" key="1">
    <source>
        <dbReference type="EMBL" id="KAF1961698.1"/>
    </source>
</evidence>
<organism evidence="1 2">
    <name type="scientific">Byssothecium circinans</name>
    <dbReference type="NCBI Taxonomy" id="147558"/>
    <lineage>
        <taxon>Eukaryota</taxon>
        <taxon>Fungi</taxon>
        <taxon>Dikarya</taxon>
        <taxon>Ascomycota</taxon>
        <taxon>Pezizomycotina</taxon>
        <taxon>Dothideomycetes</taxon>
        <taxon>Pleosporomycetidae</taxon>
        <taxon>Pleosporales</taxon>
        <taxon>Massarineae</taxon>
        <taxon>Massarinaceae</taxon>
        <taxon>Byssothecium</taxon>
    </lineage>
</organism>
<name>A0A6A5UAD7_9PLEO</name>
<sequence length="166" mass="18452">MDHSRHQNTHAGMISSLLADRAANTPGRCGFGLGWFRSRFRAAATAGMHCDNSLSFSGQHATATGCTCPFTGVQEDKRAFEIKQTVSIGPFAYLPLARSSRDVCVPPLSLKELCMALLFLATPQKWIETLLWVLPSRDSLARPETILVSRCRFCSVKDRCRYKVRT</sequence>
<protein>
    <submittedName>
        <fullName evidence="1">Uncharacterized protein</fullName>
    </submittedName>
</protein>
<proteinExistence type="predicted"/>